<evidence type="ECO:0000256" key="1">
    <source>
        <dbReference type="SAM" id="SignalP"/>
    </source>
</evidence>
<keyword evidence="3" id="KW-1185">Reference proteome</keyword>
<dbReference type="AlphaFoldDB" id="A0A2T7A0I9"/>
<name>A0A2T7A0I9_TUBBO</name>
<sequence length="75" mass="8769">MRHQNFFIFHFFQCVVGAYRGLIRAQSLYLQSLVRVMMYDSGFVFFALYDDDASWKHTRPLALGSEVFAARGVRL</sequence>
<dbReference type="Proteomes" id="UP000244722">
    <property type="component" value="Unassembled WGS sequence"/>
</dbReference>
<protein>
    <submittedName>
        <fullName evidence="2">Uncharacterized protein</fullName>
    </submittedName>
</protein>
<gene>
    <name evidence="2" type="ORF">B9Z19DRAFT_1077679</name>
</gene>
<keyword evidence="1" id="KW-0732">Signal</keyword>
<comment type="caution">
    <text evidence="2">The sequence shown here is derived from an EMBL/GenBank/DDBJ whole genome shotgun (WGS) entry which is preliminary data.</text>
</comment>
<feature type="signal peptide" evidence="1">
    <location>
        <begin position="1"/>
        <end position="17"/>
    </location>
</feature>
<proteinExistence type="predicted"/>
<reference evidence="2 3" key="1">
    <citation type="submission" date="2017-04" db="EMBL/GenBank/DDBJ databases">
        <title>Draft genome sequence of Tuber borchii Vittad., a whitish edible truffle.</title>
        <authorList>
            <consortium name="DOE Joint Genome Institute"/>
            <person name="Murat C."/>
            <person name="Kuo A."/>
            <person name="Barry K.W."/>
            <person name="Clum A."/>
            <person name="Dockter R.B."/>
            <person name="Fauchery L."/>
            <person name="Iotti M."/>
            <person name="Kohler A."/>
            <person name="Labutti K."/>
            <person name="Lindquist E.A."/>
            <person name="Lipzen A."/>
            <person name="Ohm R.A."/>
            <person name="Wang M."/>
            <person name="Grigoriev I.V."/>
            <person name="Zambonelli A."/>
            <person name="Martin F.M."/>
        </authorList>
    </citation>
    <scope>NUCLEOTIDE SEQUENCE [LARGE SCALE GENOMIC DNA]</scope>
    <source>
        <strain evidence="2 3">Tbo3840</strain>
    </source>
</reference>
<accession>A0A2T7A0I9</accession>
<feature type="chain" id="PRO_5015736876" evidence="1">
    <location>
        <begin position="18"/>
        <end position="75"/>
    </location>
</feature>
<organism evidence="2 3">
    <name type="scientific">Tuber borchii</name>
    <name type="common">White truffle</name>
    <dbReference type="NCBI Taxonomy" id="42251"/>
    <lineage>
        <taxon>Eukaryota</taxon>
        <taxon>Fungi</taxon>
        <taxon>Dikarya</taxon>
        <taxon>Ascomycota</taxon>
        <taxon>Pezizomycotina</taxon>
        <taxon>Pezizomycetes</taxon>
        <taxon>Pezizales</taxon>
        <taxon>Tuberaceae</taxon>
        <taxon>Tuber</taxon>
    </lineage>
</organism>
<dbReference type="EMBL" id="NESQ01000048">
    <property type="protein sequence ID" value="PUU81241.1"/>
    <property type="molecule type" value="Genomic_DNA"/>
</dbReference>
<evidence type="ECO:0000313" key="3">
    <source>
        <dbReference type="Proteomes" id="UP000244722"/>
    </source>
</evidence>
<evidence type="ECO:0000313" key="2">
    <source>
        <dbReference type="EMBL" id="PUU81241.1"/>
    </source>
</evidence>